<protein>
    <submittedName>
        <fullName evidence="2">BTB domain-containing protein</fullName>
    </submittedName>
</protein>
<name>A0AC34FTK5_9BILA</name>
<proteinExistence type="predicted"/>
<organism evidence="1 2">
    <name type="scientific">Panagrolaimus sp. ES5</name>
    <dbReference type="NCBI Taxonomy" id="591445"/>
    <lineage>
        <taxon>Eukaryota</taxon>
        <taxon>Metazoa</taxon>
        <taxon>Ecdysozoa</taxon>
        <taxon>Nematoda</taxon>
        <taxon>Chromadorea</taxon>
        <taxon>Rhabditida</taxon>
        <taxon>Tylenchina</taxon>
        <taxon>Panagrolaimomorpha</taxon>
        <taxon>Panagrolaimoidea</taxon>
        <taxon>Panagrolaimidae</taxon>
        <taxon>Panagrolaimus</taxon>
    </lineage>
</organism>
<evidence type="ECO:0000313" key="1">
    <source>
        <dbReference type="Proteomes" id="UP000887579"/>
    </source>
</evidence>
<sequence length="201" mass="22658">MSENSENVVMESDVGDNHSSESSHDDEENESDITSDSDDENESENEPNVSKRELFEMLSNDRFADVILVISDTVEIKSHRCILGYSSKKFADIFENTKEIPVRISVESFEAETVEAALEFLYGKSNAIKGKEKDLFKFAKQFQIEDLEKACQSRISRSKIAVAAYFIWLNANRELIAKPGMSAFQVAKAAGEAWRDLPDKI</sequence>
<dbReference type="WBParaSite" id="ES5_v2.g20048.t1">
    <property type="protein sequence ID" value="ES5_v2.g20048.t1"/>
    <property type="gene ID" value="ES5_v2.g20048"/>
</dbReference>
<accession>A0AC34FTK5</accession>
<dbReference type="Proteomes" id="UP000887579">
    <property type="component" value="Unplaced"/>
</dbReference>
<evidence type="ECO:0000313" key="2">
    <source>
        <dbReference type="WBParaSite" id="ES5_v2.g20048.t1"/>
    </source>
</evidence>
<reference evidence="2" key="1">
    <citation type="submission" date="2022-11" db="UniProtKB">
        <authorList>
            <consortium name="WormBaseParasite"/>
        </authorList>
    </citation>
    <scope>IDENTIFICATION</scope>
</reference>